<proteinExistence type="predicted"/>
<gene>
    <name evidence="2" type="ORF">PGX00_15430</name>
</gene>
<feature type="chain" id="PRO_5045053793" evidence="1">
    <location>
        <begin position="20"/>
        <end position="112"/>
    </location>
</feature>
<keyword evidence="1" id="KW-0732">Signal</keyword>
<dbReference type="RefSeq" id="WP_272138206.1">
    <property type="nucleotide sequence ID" value="NZ_JAQLOI010000003.1"/>
</dbReference>
<protein>
    <submittedName>
        <fullName evidence="2">DUF3316 domain-containing protein</fullName>
    </submittedName>
</protein>
<name>A0ABT4YVA6_9VIBR</name>
<dbReference type="Proteomes" id="UP001210678">
    <property type="component" value="Unassembled WGS sequence"/>
</dbReference>
<evidence type="ECO:0000313" key="2">
    <source>
        <dbReference type="EMBL" id="MDB1124949.1"/>
    </source>
</evidence>
<dbReference type="EMBL" id="JAQLOI010000003">
    <property type="protein sequence ID" value="MDB1124949.1"/>
    <property type="molecule type" value="Genomic_DNA"/>
</dbReference>
<dbReference type="InterPro" id="IPR016879">
    <property type="entry name" value="UCP028299"/>
</dbReference>
<organism evidence="2 3">
    <name type="scientific">Vibrio algarum</name>
    <dbReference type="NCBI Taxonomy" id="3020714"/>
    <lineage>
        <taxon>Bacteria</taxon>
        <taxon>Pseudomonadati</taxon>
        <taxon>Pseudomonadota</taxon>
        <taxon>Gammaproteobacteria</taxon>
        <taxon>Vibrionales</taxon>
        <taxon>Vibrionaceae</taxon>
        <taxon>Vibrio</taxon>
    </lineage>
</organism>
<accession>A0ABT4YVA6</accession>
<comment type="caution">
    <text evidence="2">The sequence shown here is derived from an EMBL/GenBank/DDBJ whole genome shotgun (WGS) entry which is preliminary data.</text>
</comment>
<evidence type="ECO:0000313" key="3">
    <source>
        <dbReference type="Proteomes" id="UP001210678"/>
    </source>
</evidence>
<keyword evidence="3" id="KW-1185">Reference proteome</keyword>
<evidence type="ECO:0000256" key="1">
    <source>
        <dbReference type="SAM" id="SignalP"/>
    </source>
</evidence>
<reference evidence="2 3" key="1">
    <citation type="submission" date="2023-01" db="EMBL/GenBank/DDBJ databases">
        <title>Vibrio sp. KJ40-1 sp.nov, isolated from marine algae.</title>
        <authorList>
            <person name="Butt M."/>
            <person name="Kim J.M.J."/>
            <person name="Jeon C.O.C."/>
        </authorList>
    </citation>
    <scope>NUCLEOTIDE SEQUENCE [LARGE SCALE GENOMIC DNA]</scope>
    <source>
        <strain evidence="2 3">KJ40-1</strain>
    </source>
</reference>
<dbReference type="PIRSF" id="PIRSF028299">
    <property type="entry name" value="UCP028299"/>
    <property type="match status" value="1"/>
</dbReference>
<sequence length="112" mass="12346">MTKLIAVTAGLLVASSAFASVHTTYNETSVTTSTYLTKAEAYDAGFDIAESLQSMTQSQLRSELPSFTQSRVRNIALEGTEVKVEEIAANRGDIQYRAVVDIDYRFDAKERN</sequence>
<feature type="signal peptide" evidence="1">
    <location>
        <begin position="1"/>
        <end position="19"/>
    </location>
</feature>
<dbReference type="Pfam" id="PF11777">
    <property type="entry name" value="DUF3316"/>
    <property type="match status" value="1"/>
</dbReference>